<evidence type="ECO:0000313" key="3">
    <source>
        <dbReference type="Proteomes" id="UP001275049"/>
    </source>
</evidence>
<protein>
    <recommendedName>
        <fullName evidence="4">APC family permease</fullName>
    </recommendedName>
</protein>
<dbReference type="InterPro" id="IPR053153">
    <property type="entry name" value="APC_K+_Transporter"/>
</dbReference>
<feature type="transmembrane region" description="Helical" evidence="1">
    <location>
        <begin position="327"/>
        <end position="344"/>
    </location>
</feature>
<keyword evidence="1" id="KW-0472">Membrane</keyword>
<feature type="transmembrane region" description="Helical" evidence="1">
    <location>
        <begin position="147"/>
        <end position="168"/>
    </location>
</feature>
<dbReference type="RefSeq" id="WP_320754768.1">
    <property type="nucleotide sequence ID" value="NZ_JAWNGA010000001.1"/>
</dbReference>
<dbReference type="Proteomes" id="UP001275049">
    <property type="component" value="Unassembled WGS sequence"/>
</dbReference>
<keyword evidence="1" id="KW-1133">Transmembrane helix</keyword>
<keyword evidence="1" id="KW-0812">Transmembrane</keyword>
<organism evidence="2 3">
    <name type="scientific">Actinotignum urinale</name>
    <dbReference type="NCBI Taxonomy" id="190146"/>
    <lineage>
        <taxon>Bacteria</taxon>
        <taxon>Bacillati</taxon>
        <taxon>Actinomycetota</taxon>
        <taxon>Actinomycetes</taxon>
        <taxon>Actinomycetales</taxon>
        <taxon>Actinomycetaceae</taxon>
        <taxon>Actinotignum</taxon>
    </lineage>
</organism>
<feature type="transmembrane region" description="Helical" evidence="1">
    <location>
        <begin position="123"/>
        <end position="140"/>
    </location>
</feature>
<keyword evidence="3" id="KW-1185">Reference proteome</keyword>
<reference evidence="2 3" key="1">
    <citation type="submission" date="2023-10" db="EMBL/GenBank/DDBJ databases">
        <title>Whole Genome based description of the genera Actinobaculum and Actinotignum reveals a complex phylogenetic relationship within the species included in the genus Actinotignum.</title>
        <authorList>
            <person name="Jensen C.S."/>
            <person name="Dargis R."/>
            <person name="Kemp M."/>
            <person name="Christensen J.J."/>
        </authorList>
    </citation>
    <scope>NUCLEOTIDE SEQUENCE [LARGE SCALE GENOMIC DNA]</scope>
    <source>
        <strain evidence="2 3">SLA_B974</strain>
    </source>
</reference>
<feature type="transmembrane region" description="Helical" evidence="1">
    <location>
        <begin position="231"/>
        <end position="249"/>
    </location>
</feature>
<accession>A0ABU5G468</accession>
<gene>
    <name evidence="2" type="ORF">R6G86_00215</name>
</gene>
<evidence type="ECO:0000256" key="1">
    <source>
        <dbReference type="SAM" id="Phobius"/>
    </source>
</evidence>
<feature type="transmembrane region" description="Helical" evidence="1">
    <location>
        <begin position="200"/>
        <end position="219"/>
    </location>
</feature>
<comment type="caution">
    <text evidence="2">The sequence shown here is derived from an EMBL/GenBank/DDBJ whole genome shotgun (WGS) entry which is preliminary data.</text>
</comment>
<dbReference type="Gene3D" id="1.20.1740.10">
    <property type="entry name" value="Amino acid/polyamine transporter I"/>
    <property type="match status" value="1"/>
</dbReference>
<evidence type="ECO:0000313" key="2">
    <source>
        <dbReference type="EMBL" id="MDY5132169.1"/>
    </source>
</evidence>
<evidence type="ECO:0008006" key="4">
    <source>
        <dbReference type="Google" id="ProtNLM"/>
    </source>
</evidence>
<feature type="transmembrane region" description="Helical" evidence="1">
    <location>
        <begin position="269"/>
        <end position="296"/>
    </location>
</feature>
<feature type="transmembrane region" description="Helical" evidence="1">
    <location>
        <begin position="84"/>
        <end position="111"/>
    </location>
</feature>
<dbReference type="PANTHER" id="PTHR47704:SF1">
    <property type="entry name" value="POTASSIUM TRANSPORTER KIMA"/>
    <property type="match status" value="1"/>
</dbReference>
<feature type="transmembrane region" description="Helical" evidence="1">
    <location>
        <begin position="390"/>
        <end position="409"/>
    </location>
</feature>
<feature type="transmembrane region" description="Helical" evidence="1">
    <location>
        <begin position="41"/>
        <end position="63"/>
    </location>
</feature>
<dbReference type="EMBL" id="JAWNGA010000001">
    <property type="protein sequence ID" value="MDY5132169.1"/>
    <property type="molecule type" value="Genomic_DNA"/>
</dbReference>
<feature type="transmembrane region" description="Helical" evidence="1">
    <location>
        <begin position="415"/>
        <end position="433"/>
    </location>
</feature>
<sequence>MAQRKKNTAYAKIGAALAATLATLVLPRAIQRGAPYANEAHVATIASLGLIILACVFVAQRWITRHLPTKTSHQLVSEYVGRPFGMITAACRVVGYLLLLILSAGMVGLGFNALTPITFDGRFIMIPILIVGVLPVMIGWKFPRTFMIIGLLCAIVPVIAIVVVGVVYEATHPVSMMDLLVNRVELVEIPARIQRPLETVFIISCFLAALLILVSENIGPDMKKRRVDTRFLAKIFTATVLVIAVTFYVENRVNILTLPVGVPQLVMSSALWGKIGLLVSGICMIIFGVVSVFSLYDGLPQLLRGLAIDRTIPVFLAAKEAKWERRTAIMGFAILTAFLGMFLSTTHAGTVAFVFVCFVIFVLTCTAITQANTAILRKSERREERRDATIARLMFVVCGACSGGILIYIVIVSPLWALTSLAAVALPAGIMMMSQRGRGKMTAHLKPAEITSGRYLPVRSHTVVLVSTLDLPTLRAVTYARTLRSSTTTAITVDFYPEQTRTLKNAWRASEIPVSLTVLGTPAGGTREPIVDYIRALLENNPNDVVILIIPKIVSTTLWHRIFLKHSVPRIFADLSYDSRIMLVQVPYEIQTEED</sequence>
<feature type="transmembrane region" description="Helical" evidence="1">
    <location>
        <begin position="350"/>
        <end position="369"/>
    </location>
</feature>
<dbReference type="PANTHER" id="PTHR47704">
    <property type="entry name" value="POTASSIUM TRANSPORTER KIMA"/>
    <property type="match status" value="1"/>
</dbReference>
<proteinExistence type="predicted"/>
<name>A0ABU5G468_9ACTO</name>